<accession>A0A7S3ARI8</accession>
<dbReference type="EMBL" id="HBHX01020674">
    <property type="protein sequence ID" value="CAE0110867.1"/>
    <property type="molecule type" value="Transcribed_RNA"/>
</dbReference>
<dbReference type="PROSITE" id="PS00018">
    <property type="entry name" value="EF_HAND_1"/>
    <property type="match status" value="2"/>
</dbReference>
<feature type="domain" description="EF-hand" evidence="3">
    <location>
        <begin position="5"/>
        <end position="40"/>
    </location>
</feature>
<organism evidence="4">
    <name type="scientific">Haptolina ericina</name>
    <dbReference type="NCBI Taxonomy" id="156174"/>
    <lineage>
        <taxon>Eukaryota</taxon>
        <taxon>Haptista</taxon>
        <taxon>Haptophyta</taxon>
        <taxon>Prymnesiophyceae</taxon>
        <taxon>Prymnesiales</taxon>
        <taxon>Prymnesiaceae</taxon>
        <taxon>Haptolina</taxon>
    </lineage>
</organism>
<evidence type="ECO:0000256" key="1">
    <source>
        <dbReference type="ARBA" id="ARBA00022837"/>
    </source>
</evidence>
<dbReference type="Pfam" id="PF13833">
    <property type="entry name" value="EF-hand_8"/>
    <property type="match status" value="1"/>
</dbReference>
<feature type="domain" description="EF-hand" evidence="3">
    <location>
        <begin position="269"/>
        <end position="304"/>
    </location>
</feature>
<dbReference type="GO" id="GO:0005509">
    <property type="term" value="F:calcium ion binding"/>
    <property type="evidence" value="ECO:0007669"/>
    <property type="project" value="InterPro"/>
</dbReference>
<evidence type="ECO:0000256" key="2">
    <source>
        <dbReference type="SAM" id="MobiDB-lite"/>
    </source>
</evidence>
<reference evidence="4" key="1">
    <citation type="submission" date="2021-01" db="EMBL/GenBank/DDBJ databases">
        <authorList>
            <person name="Corre E."/>
            <person name="Pelletier E."/>
            <person name="Niang G."/>
            <person name="Scheremetjew M."/>
            <person name="Finn R."/>
            <person name="Kale V."/>
            <person name="Holt S."/>
            <person name="Cochrane G."/>
            <person name="Meng A."/>
            <person name="Brown T."/>
            <person name="Cohen L."/>
        </authorList>
    </citation>
    <scope>NUCLEOTIDE SEQUENCE</scope>
    <source>
        <strain evidence="4">CCMP281</strain>
    </source>
</reference>
<keyword evidence="1" id="KW-0106">Calcium</keyword>
<dbReference type="InterPro" id="IPR011992">
    <property type="entry name" value="EF-hand-dom_pair"/>
</dbReference>
<dbReference type="SMART" id="SM00054">
    <property type="entry name" value="EFh"/>
    <property type="match status" value="2"/>
</dbReference>
<proteinExistence type="predicted"/>
<feature type="region of interest" description="Disordered" evidence="2">
    <location>
        <begin position="172"/>
        <end position="192"/>
    </location>
</feature>
<evidence type="ECO:0000313" key="4">
    <source>
        <dbReference type="EMBL" id="CAE0110867.1"/>
    </source>
</evidence>
<dbReference type="InterPro" id="IPR018247">
    <property type="entry name" value="EF_Hand_1_Ca_BS"/>
</dbReference>
<protein>
    <recommendedName>
        <fullName evidence="3">EF-hand domain-containing protein</fullName>
    </recommendedName>
</protein>
<dbReference type="PROSITE" id="PS50222">
    <property type="entry name" value="EF_HAND_2"/>
    <property type="match status" value="2"/>
</dbReference>
<dbReference type="InterPro" id="IPR002048">
    <property type="entry name" value="EF_hand_dom"/>
</dbReference>
<dbReference type="AlphaFoldDB" id="A0A7S3ARI8"/>
<feature type="compositionally biased region" description="Polar residues" evidence="2">
    <location>
        <begin position="172"/>
        <end position="185"/>
    </location>
</feature>
<evidence type="ECO:0000259" key="3">
    <source>
        <dbReference type="PROSITE" id="PS50222"/>
    </source>
</evidence>
<gene>
    <name evidence="4" type="ORF">HERI1096_LOCUS11527</name>
</gene>
<dbReference type="SUPFAM" id="SSF47473">
    <property type="entry name" value="EF-hand"/>
    <property type="match status" value="2"/>
</dbReference>
<dbReference type="Gene3D" id="1.10.238.10">
    <property type="entry name" value="EF-hand"/>
    <property type="match status" value="1"/>
</dbReference>
<name>A0A7S3ARI8_9EUKA</name>
<sequence>MKVRLNMNQFDEQFSKADKDQDNAVSYDEFVEWYNGFAEFARMLERQSAAKSASACNTPRSVCNTPRGSLSAPSTPRVIYDGRAKTVEVDPSEQALIFELMAYDASPAAAKRLQMERLARGGDGDQAKYAAQSLMLTKELMVKCPVLSFTDSEKMKLREIFMLAVSGSRFGSASTGRTLHGSQLAKSEKKKGAMESAKEDMLDLNVDTARMDLEEFASFTKGVFALEGKQEKWFGPMLHTSLVRNSDDKDGKFTFEQLVRLMGPLGKGCPAQRAAFMFAAYDSDGSGLITQKEVFDMCKMAPPGGPFELDLLALVRSGKPHHTLEDYIAHVTEEGECGVVDRAHRILGIDSSRLPTDDQILKRLSKTGVEQVATAHERAASARQEK</sequence>